<organism evidence="3 4">
    <name type="scientific">Pristionchus mayeri</name>
    <dbReference type="NCBI Taxonomy" id="1317129"/>
    <lineage>
        <taxon>Eukaryota</taxon>
        <taxon>Metazoa</taxon>
        <taxon>Ecdysozoa</taxon>
        <taxon>Nematoda</taxon>
        <taxon>Chromadorea</taxon>
        <taxon>Rhabditida</taxon>
        <taxon>Rhabditina</taxon>
        <taxon>Diplogasteromorpha</taxon>
        <taxon>Diplogasteroidea</taxon>
        <taxon>Neodiplogasteridae</taxon>
        <taxon>Pristionchus</taxon>
    </lineage>
</organism>
<dbReference type="Proteomes" id="UP001328107">
    <property type="component" value="Unassembled WGS sequence"/>
</dbReference>
<name>A0AAN4ZFS1_9BILA</name>
<proteinExistence type="predicted"/>
<dbReference type="GO" id="GO:0004222">
    <property type="term" value="F:metalloendopeptidase activity"/>
    <property type="evidence" value="ECO:0007669"/>
    <property type="project" value="InterPro"/>
</dbReference>
<evidence type="ECO:0000259" key="2">
    <source>
        <dbReference type="PROSITE" id="PS51864"/>
    </source>
</evidence>
<feature type="non-terminal residue" evidence="3">
    <location>
        <position position="136"/>
    </location>
</feature>
<dbReference type="InterPro" id="IPR001506">
    <property type="entry name" value="Peptidase_M12A"/>
</dbReference>
<protein>
    <recommendedName>
        <fullName evidence="2">Peptidase M12A domain-containing protein</fullName>
    </recommendedName>
</protein>
<keyword evidence="4" id="KW-1185">Reference proteome</keyword>
<comment type="caution">
    <text evidence="1">Lacks conserved residue(s) required for the propagation of feature annotation.</text>
</comment>
<dbReference type="InterPro" id="IPR024079">
    <property type="entry name" value="MetalloPept_cat_dom_sf"/>
</dbReference>
<dbReference type="PANTHER" id="PTHR10127:SF831">
    <property type="entry name" value="ZINC METALLOPROTEINASE NAS-37"/>
    <property type="match status" value="1"/>
</dbReference>
<dbReference type="PANTHER" id="PTHR10127">
    <property type="entry name" value="DISCOIDIN, CUB, EGF, LAMININ , AND ZINC METALLOPROTEASE DOMAIN CONTAINING"/>
    <property type="match status" value="1"/>
</dbReference>
<comment type="caution">
    <text evidence="3">The sequence shown here is derived from an EMBL/GenBank/DDBJ whole genome shotgun (WGS) entry which is preliminary data.</text>
</comment>
<dbReference type="PROSITE" id="PS51864">
    <property type="entry name" value="ASTACIN"/>
    <property type="match status" value="1"/>
</dbReference>
<reference evidence="4" key="1">
    <citation type="submission" date="2022-10" db="EMBL/GenBank/DDBJ databases">
        <title>Genome assembly of Pristionchus species.</title>
        <authorList>
            <person name="Yoshida K."/>
            <person name="Sommer R.J."/>
        </authorList>
    </citation>
    <scope>NUCLEOTIDE SEQUENCE [LARGE SCALE GENOMIC DNA]</scope>
    <source>
        <strain evidence="4">RS5460</strain>
    </source>
</reference>
<sequence length="136" mass="15094">MAARLEGTVIDRPSVVSINAPISKYLYNGDVMLSPDDFNNINSVNIQNNIRHKRGAPVVTSTRWSKTQPIGFIISSDIEESTKKLIRTATQKIADNTCLSFKENSNVGTQLQFFRGGGCYSFIGRQFGSFQKISID</sequence>
<dbReference type="Pfam" id="PF01400">
    <property type="entry name" value="Astacin"/>
    <property type="match status" value="1"/>
</dbReference>
<accession>A0AAN4ZFS1</accession>
<feature type="domain" description="Peptidase M12A" evidence="2">
    <location>
        <begin position="48"/>
        <end position="136"/>
    </location>
</feature>
<dbReference type="EMBL" id="BTRK01000003">
    <property type="protein sequence ID" value="GMR40403.1"/>
    <property type="molecule type" value="Genomic_DNA"/>
</dbReference>
<evidence type="ECO:0000313" key="4">
    <source>
        <dbReference type="Proteomes" id="UP001328107"/>
    </source>
</evidence>
<dbReference type="GO" id="GO:0006508">
    <property type="term" value="P:proteolysis"/>
    <property type="evidence" value="ECO:0007669"/>
    <property type="project" value="InterPro"/>
</dbReference>
<dbReference type="SUPFAM" id="SSF55486">
    <property type="entry name" value="Metalloproteases ('zincins'), catalytic domain"/>
    <property type="match status" value="1"/>
</dbReference>
<gene>
    <name evidence="3" type="ORF">PMAYCL1PPCAC_10598</name>
</gene>
<dbReference type="AlphaFoldDB" id="A0AAN4ZFS1"/>
<evidence type="ECO:0000313" key="3">
    <source>
        <dbReference type="EMBL" id="GMR40403.1"/>
    </source>
</evidence>
<evidence type="ECO:0000256" key="1">
    <source>
        <dbReference type="PROSITE-ProRule" id="PRU01211"/>
    </source>
</evidence>
<dbReference type="Gene3D" id="3.40.390.10">
    <property type="entry name" value="Collagenase (Catalytic Domain)"/>
    <property type="match status" value="1"/>
</dbReference>